<dbReference type="Gene3D" id="1.10.10.10">
    <property type="entry name" value="Winged helix-like DNA-binding domain superfamily/Winged helix DNA-binding domain"/>
    <property type="match status" value="1"/>
</dbReference>
<dbReference type="NCBIfam" id="TIGR02937">
    <property type="entry name" value="sigma70-ECF"/>
    <property type="match status" value="1"/>
</dbReference>
<name>A0A2T0VQ31_9GAMM</name>
<sequence length="240" mass="27710">MILAPPITRALLPWPAILQRDAPGVAMTERQPSDRRQWFEERLEPLMDRLYGTALRLSRDPDDAEDIVAEAIGKAWARLDELRDPQRFEGWLFHILTNAFISDWRRRQSRPQRPLDGTSPSPDELDIDSFTLFQQLHQPFLLWWGSLEEQFFQNLLEEDLKRAIDALPDAFRVVIVLVEVQGYTYEEVSRLLGIPLGTVRSRLSRARGLLQKRLWRQAREAGVISSHRAAAHQGKGGEQP</sequence>
<comment type="similarity">
    <text evidence="1">Belongs to the sigma-70 factor family. ECF subfamily.</text>
</comment>
<feature type="domain" description="RNA polymerase sigma factor 70 region 4 type 2" evidence="6">
    <location>
        <begin position="158"/>
        <end position="207"/>
    </location>
</feature>
<dbReference type="SUPFAM" id="SSF88659">
    <property type="entry name" value="Sigma3 and sigma4 domains of RNA polymerase sigma factors"/>
    <property type="match status" value="1"/>
</dbReference>
<dbReference type="CDD" id="cd06171">
    <property type="entry name" value="Sigma70_r4"/>
    <property type="match status" value="1"/>
</dbReference>
<organism evidence="7 8">
    <name type="scientific">Halomonas ventosae</name>
    <dbReference type="NCBI Taxonomy" id="229007"/>
    <lineage>
        <taxon>Bacteria</taxon>
        <taxon>Pseudomonadati</taxon>
        <taxon>Pseudomonadota</taxon>
        <taxon>Gammaproteobacteria</taxon>
        <taxon>Oceanospirillales</taxon>
        <taxon>Halomonadaceae</taxon>
        <taxon>Halomonas</taxon>
    </lineage>
</organism>
<dbReference type="GO" id="GO:0003677">
    <property type="term" value="F:DNA binding"/>
    <property type="evidence" value="ECO:0007669"/>
    <property type="project" value="InterPro"/>
</dbReference>
<dbReference type="RefSeq" id="WP_219904798.1">
    <property type="nucleotide sequence ID" value="NZ_PVTM01000003.1"/>
</dbReference>
<dbReference type="InterPro" id="IPR013324">
    <property type="entry name" value="RNA_pol_sigma_r3/r4-like"/>
</dbReference>
<feature type="domain" description="RNA polymerase sigma-70 region 2" evidence="5">
    <location>
        <begin position="46"/>
        <end position="109"/>
    </location>
</feature>
<dbReference type="Gene3D" id="1.10.1740.10">
    <property type="match status" value="1"/>
</dbReference>
<accession>A0A2T0VQ31</accession>
<keyword evidence="3" id="KW-0731">Sigma factor</keyword>
<evidence type="ECO:0000256" key="1">
    <source>
        <dbReference type="ARBA" id="ARBA00010641"/>
    </source>
</evidence>
<dbReference type="GO" id="GO:0016987">
    <property type="term" value="F:sigma factor activity"/>
    <property type="evidence" value="ECO:0007669"/>
    <property type="project" value="UniProtKB-KW"/>
</dbReference>
<dbReference type="Proteomes" id="UP000239896">
    <property type="component" value="Unassembled WGS sequence"/>
</dbReference>
<evidence type="ECO:0000259" key="6">
    <source>
        <dbReference type="Pfam" id="PF08281"/>
    </source>
</evidence>
<evidence type="ECO:0000313" key="8">
    <source>
        <dbReference type="Proteomes" id="UP000239896"/>
    </source>
</evidence>
<dbReference type="InterPro" id="IPR014284">
    <property type="entry name" value="RNA_pol_sigma-70_dom"/>
</dbReference>
<comment type="caution">
    <text evidence="7">The sequence shown here is derived from an EMBL/GenBank/DDBJ whole genome shotgun (WGS) entry which is preliminary data.</text>
</comment>
<dbReference type="InterPro" id="IPR013325">
    <property type="entry name" value="RNA_pol_sigma_r2"/>
</dbReference>
<dbReference type="InterPro" id="IPR013249">
    <property type="entry name" value="RNA_pol_sigma70_r4_t2"/>
</dbReference>
<dbReference type="PANTHER" id="PTHR43133:SF59">
    <property type="entry name" value="ECF RNA POLYMERASE SIGMA FACTOR SIGR"/>
    <property type="match status" value="1"/>
</dbReference>
<dbReference type="AlphaFoldDB" id="A0A2T0VQ31"/>
<evidence type="ECO:0000256" key="3">
    <source>
        <dbReference type="ARBA" id="ARBA00023082"/>
    </source>
</evidence>
<protein>
    <submittedName>
        <fullName evidence="7">RNA polymerase sigma-70 factor (ECF subfamily)</fullName>
    </submittedName>
</protein>
<dbReference type="EMBL" id="PVTM01000003">
    <property type="protein sequence ID" value="PRY72556.1"/>
    <property type="molecule type" value="Genomic_DNA"/>
</dbReference>
<keyword evidence="4" id="KW-0804">Transcription</keyword>
<dbReference type="InterPro" id="IPR039425">
    <property type="entry name" value="RNA_pol_sigma-70-like"/>
</dbReference>
<dbReference type="InterPro" id="IPR007627">
    <property type="entry name" value="RNA_pol_sigma70_r2"/>
</dbReference>
<evidence type="ECO:0000256" key="2">
    <source>
        <dbReference type="ARBA" id="ARBA00023015"/>
    </source>
</evidence>
<gene>
    <name evidence="7" type="ORF">BCL64_10335</name>
</gene>
<keyword evidence="2" id="KW-0805">Transcription regulation</keyword>
<dbReference type="Pfam" id="PF08281">
    <property type="entry name" value="Sigma70_r4_2"/>
    <property type="match status" value="1"/>
</dbReference>
<reference evidence="7 8" key="1">
    <citation type="submission" date="2018-03" db="EMBL/GenBank/DDBJ databases">
        <title>Comparative analysis of microorganisms from saline springs in Andes Mountain Range, Colombia.</title>
        <authorList>
            <person name="Rubin E."/>
        </authorList>
    </citation>
    <scope>NUCLEOTIDE SEQUENCE [LARGE SCALE GENOMIC DNA]</scope>
    <source>
        <strain evidence="7 8">USBA 854</strain>
    </source>
</reference>
<evidence type="ECO:0000259" key="5">
    <source>
        <dbReference type="Pfam" id="PF04542"/>
    </source>
</evidence>
<dbReference type="SUPFAM" id="SSF88946">
    <property type="entry name" value="Sigma2 domain of RNA polymerase sigma factors"/>
    <property type="match status" value="1"/>
</dbReference>
<dbReference type="PANTHER" id="PTHR43133">
    <property type="entry name" value="RNA POLYMERASE ECF-TYPE SIGMA FACTO"/>
    <property type="match status" value="1"/>
</dbReference>
<keyword evidence="8" id="KW-1185">Reference proteome</keyword>
<evidence type="ECO:0000313" key="7">
    <source>
        <dbReference type="EMBL" id="PRY72556.1"/>
    </source>
</evidence>
<dbReference type="InterPro" id="IPR036388">
    <property type="entry name" value="WH-like_DNA-bd_sf"/>
</dbReference>
<proteinExistence type="inferred from homology"/>
<dbReference type="GO" id="GO:0006352">
    <property type="term" value="P:DNA-templated transcription initiation"/>
    <property type="evidence" value="ECO:0007669"/>
    <property type="project" value="InterPro"/>
</dbReference>
<evidence type="ECO:0000256" key="4">
    <source>
        <dbReference type="ARBA" id="ARBA00023163"/>
    </source>
</evidence>
<dbReference type="Pfam" id="PF04542">
    <property type="entry name" value="Sigma70_r2"/>
    <property type="match status" value="1"/>
</dbReference>